<sequence length="258" mass="28338">MASRASFQSPAPFSAQPMASTSSLVTPTLALLADPPVRQVDAAAMDYLLIEMVQTLRESEAVSSERLKKAEDEMIQAGFMPPTVAAREKQRKEKEKREKEKLRESTGSGAGSPAPGGGAGKGSVEEDAAEEGLRTRLEAIGVHVGGNIAERLCRERPRFTDTLDAVKFVCKDIWSICWDKQVDNLRTNHRGVYVLQDNQFKPICRISSYEGQQDAQRRARTYVALPAGIIKGAFARLGFDASITPEIPHLPQCKCQTY</sequence>
<dbReference type="PANTHER" id="PTHR12817">
    <property type="entry name" value="TRAFFICKING PROTEIN PARTICLE COMPLEX SUBUNIT 6B"/>
    <property type="match status" value="1"/>
</dbReference>
<comment type="similarity">
    <text evidence="1">Belongs to the TRAPP small subunits family. BET3 subfamily.</text>
</comment>
<accession>A0A0H2S181</accession>
<dbReference type="SUPFAM" id="SSF111126">
    <property type="entry name" value="Ligand-binding domain in the NO signalling and Golgi transport"/>
    <property type="match status" value="1"/>
</dbReference>
<dbReference type="InterPro" id="IPR007194">
    <property type="entry name" value="TRAPP_component"/>
</dbReference>
<dbReference type="InterPro" id="IPR037992">
    <property type="entry name" value="TRAPPC6/Trs33"/>
</dbReference>
<feature type="compositionally biased region" description="Basic and acidic residues" evidence="2">
    <location>
        <begin position="86"/>
        <end position="104"/>
    </location>
</feature>
<dbReference type="InterPro" id="IPR024096">
    <property type="entry name" value="NO_sig/Golgi_transp_ligand-bd"/>
</dbReference>
<dbReference type="InParanoid" id="A0A0H2S181"/>
<dbReference type="GO" id="GO:0030008">
    <property type="term" value="C:TRAPP complex"/>
    <property type="evidence" value="ECO:0007669"/>
    <property type="project" value="TreeGrafter"/>
</dbReference>
<dbReference type="CDD" id="cd14944">
    <property type="entry name" value="TRAPPC6A_Trs33"/>
    <property type="match status" value="1"/>
</dbReference>
<dbReference type="GO" id="GO:0005801">
    <property type="term" value="C:cis-Golgi network"/>
    <property type="evidence" value="ECO:0007669"/>
    <property type="project" value="TreeGrafter"/>
</dbReference>
<organism evidence="3 4">
    <name type="scientific">Schizopora paradoxa</name>
    <dbReference type="NCBI Taxonomy" id="27342"/>
    <lineage>
        <taxon>Eukaryota</taxon>
        <taxon>Fungi</taxon>
        <taxon>Dikarya</taxon>
        <taxon>Basidiomycota</taxon>
        <taxon>Agaricomycotina</taxon>
        <taxon>Agaricomycetes</taxon>
        <taxon>Hymenochaetales</taxon>
        <taxon>Schizoporaceae</taxon>
        <taxon>Schizopora</taxon>
    </lineage>
</organism>
<dbReference type="GO" id="GO:0006888">
    <property type="term" value="P:endoplasmic reticulum to Golgi vesicle-mediated transport"/>
    <property type="evidence" value="ECO:0007669"/>
    <property type="project" value="TreeGrafter"/>
</dbReference>
<dbReference type="EMBL" id="KQ085903">
    <property type="protein sequence ID" value="KLO17612.1"/>
    <property type="molecule type" value="Genomic_DNA"/>
</dbReference>
<dbReference type="GO" id="GO:0005802">
    <property type="term" value="C:trans-Golgi network"/>
    <property type="evidence" value="ECO:0007669"/>
    <property type="project" value="TreeGrafter"/>
</dbReference>
<dbReference type="AlphaFoldDB" id="A0A0H2S181"/>
<dbReference type="Proteomes" id="UP000053477">
    <property type="component" value="Unassembled WGS sequence"/>
</dbReference>
<gene>
    <name evidence="3" type="ORF">SCHPADRAFT_821231</name>
</gene>
<feature type="region of interest" description="Disordered" evidence="2">
    <location>
        <begin position="76"/>
        <end position="130"/>
    </location>
</feature>
<dbReference type="PANTHER" id="PTHR12817:SF0">
    <property type="entry name" value="GEO08327P1"/>
    <property type="match status" value="1"/>
</dbReference>
<dbReference type="Pfam" id="PF04051">
    <property type="entry name" value="TRAPP"/>
    <property type="match status" value="1"/>
</dbReference>
<dbReference type="OrthoDB" id="941624at2759"/>
<evidence type="ECO:0000256" key="1">
    <source>
        <dbReference type="ARBA" id="ARBA00006218"/>
    </source>
</evidence>
<evidence type="ECO:0000256" key="2">
    <source>
        <dbReference type="SAM" id="MobiDB-lite"/>
    </source>
</evidence>
<dbReference type="STRING" id="27342.A0A0H2S181"/>
<reference evidence="3 4" key="1">
    <citation type="submission" date="2015-04" db="EMBL/GenBank/DDBJ databases">
        <title>Complete genome sequence of Schizopora paradoxa KUC8140, a cosmopolitan wood degrader in East Asia.</title>
        <authorList>
            <consortium name="DOE Joint Genome Institute"/>
            <person name="Min B."/>
            <person name="Park H."/>
            <person name="Jang Y."/>
            <person name="Kim J.-J."/>
            <person name="Kim K.H."/>
            <person name="Pangilinan J."/>
            <person name="Lipzen A."/>
            <person name="Riley R."/>
            <person name="Grigoriev I.V."/>
            <person name="Spatafora J.W."/>
            <person name="Choi I.-G."/>
        </authorList>
    </citation>
    <scope>NUCLEOTIDE SEQUENCE [LARGE SCALE GENOMIC DNA]</scope>
    <source>
        <strain evidence="3 4">KUC8140</strain>
    </source>
</reference>
<keyword evidence="4" id="KW-1185">Reference proteome</keyword>
<feature type="compositionally biased region" description="Gly residues" evidence="2">
    <location>
        <begin position="108"/>
        <end position="121"/>
    </location>
</feature>
<evidence type="ECO:0000313" key="3">
    <source>
        <dbReference type="EMBL" id="KLO17612.1"/>
    </source>
</evidence>
<evidence type="ECO:0000313" key="4">
    <source>
        <dbReference type="Proteomes" id="UP000053477"/>
    </source>
</evidence>
<name>A0A0H2S181_9AGAM</name>
<proteinExistence type="inferred from homology"/>
<protein>
    <submittedName>
        <fullName evidence="3">Transport protein particle component</fullName>
    </submittedName>
</protein>
<dbReference type="Gene3D" id="3.30.1380.20">
    <property type="entry name" value="Trafficking protein particle complex subunit 3"/>
    <property type="match status" value="1"/>
</dbReference>